<evidence type="ECO:0000313" key="2">
    <source>
        <dbReference type="Proteomes" id="UP000193309"/>
    </source>
</evidence>
<reference evidence="2" key="1">
    <citation type="submission" date="2017-04" db="EMBL/GenBank/DDBJ databases">
        <authorList>
            <person name="Varghese N."/>
            <person name="Submissions S."/>
        </authorList>
    </citation>
    <scope>NUCLEOTIDE SEQUENCE [LARGE SCALE GENOMIC DNA]</scope>
    <source>
        <strain evidence="2">VDS</strain>
    </source>
</reference>
<proteinExistence type="predicted"/>
<dbReference type="STRING" id="1610489.SAMN06295981_2148"/>
<dbReference type="AlphaFoldDB" id="A0A1X7K0X4"/>
<gene>
    <name evidence="1" type="ORF">SAMN06295981_2148</name>
</gene>
<dbReference type="Proteomes" id="UP000193309">
    <property type="component" value="Unassembled WGS sequence"/>
</dbReference>
<dbReference type="OrthoDB" id="148966at2"/>
<dbReference type="PANTHER" id="PTHR19288">
    <property type="entry name" value="4-NITROPHENYLPHOSPHATASE-RELATED"/>
    <property type="match status" value="1"/>
</dbReference>
<dbReference type="GO" id="GO:0005737">
    <property type="term" value="C:cytoplasm"/>
    <property type="evidence" value="ECO:0007669"/>
    <property type="project" value="TreeGrafter"/>
</dbReference>
<keyword evidence="2" id="KW-1185">Reference proteome</keyword>
<dbReference type="InterPro" id="IPR023214">
    <property type="entry name" value="HAD_sf"/>
</dbReference>
<dbReference type="GO" id="GO:0016791">
    <property type="term" value="F:phosphatase activity"/>
    <property type="evidence" value="ECO:0007669"/>
    <property type="project" value="TreeGrafter"/>
</dbReference>
<accession>A0A1X7K0X4</accession>
<evidence type="ECO:0000313" key="1">
    <source>
        <dbReference type="EMBL" id="SMG34418.1"/>
    </source>
</evidence>
<sequence length="276" mass="28608">MSKELLNSISAWMIDIDGCLMRASKAGGAGGTPMDKAGELIAWLHDAGHPVIVCTNASEKPPAEYAAYLREKGIPVRDEEFITAGSAAADFVAHHHAGGKILVLGTEGIRTPLRELGGQLIEPGDGLADAVIVGAGENFTRAELNAAALSVEAGAPLYTTVAAQWFHGGTGKSICISAAMAHAVGWVTDTEPQVLGKPSTGLGETLIRRLGVPPKQIGIVGDATAEIDLAHLMGATSVLVLSGAVSEDQLNNLTGDHRPDVVLRDVAELYSHLANT</sequence>
<dbReference type="Pfam" id="PF13344">
    <property type="entry name" value="Hydrolase_6"/>
    <property type="match status" value="1"/>
</dbReference>
<dbReference type="SUPFAM" id="SSF56784">
    <property type="entry name" value="HAD-like"/>
    <property type="match status" value="1"/>
</dbReference>
<name>A0A1X7K0X4_9CORY</name>
<protein>
    <submittedName>
        <fullName evidence="1">NagD protein</fullName>
    </submittedName>
</protein>
<dbReference type="InterPro" id="IPR006357">
    <property type="entry name" value="HAD-SF_hydro_IIA"/>
</dbReference>
<dbReference type="PANTHER" id="PTHR19288:SF95">
    <property type="entry name" value="D-GLYCEROL 3-PHOSPHATE PHOSPHATASE"/>
    <property type="match status" value="1"/>
</dbReference>
<dbReference type="InterPro" id="IPR036412">
    <property type="entry name" value="HAD-like_sf"/>
</dbReference>
<organism evidence="1 2">
    <name type="scientific">Corynebacterium pollutisoli</name>
    <dbReference type="NCBI Taxonomy" id="1610489"/>
    <lineage>
        <taxon>Bacteria</taxon>
        <taxon>Bacillati</taxon>
        <taxon>Actinomycetota</taxon>
        <taxon>Actinomycetes</taxon>
        <taxon>Mycobacteriales</taxon>
        <taxon>Corynebacteriaceae</taxon>
        <taxon>Corynebacterium</taxon>
    </lineage>
</organism>
<dbReference type="RefSeq" id="WP_159449814.1">
    <property type="nucleotide sequence ID" value="NZ_FXAR01000008.1"/>
</dbReference>
<dbReference type="EMBL" id="FXAR01000008">
    <property type="protein sequence ID" value="SMG34418.1"/>
    <property type="molecule type" value="Genomic_DNA"/>
</dbReference>
<dbReference type="Pfam" id="PF13242">
    <property type="entry name" value="Hydrolase_like"/>
    <property type="match status" value="1"/>
</dbReference>
<dbReference type="Gene3D" id="3.40.50.1000">
    <property type="entry name" value="HAD superfamily/HAD-like"/>
    <property type="match status" value="2"/>
</dbReference>